<feature type="region of interest" description="Disordered" evidence="1">
    <location>
        <begin position="760"/>
        <end position="783"/>
    </location>
</feature>
<dbReference type="EMBL" id="BBIO01000003">
    <property type="protein sequence ID" value="GAK44367.1"/>
    <property type="molecule type" value="Genomic_DNA"/>
</dbReference>
<evidence type="ECO:0000256" key="1">
    <source>
        <dbReference type="SAM" id="MobiDB-lite"/>
    </source>
</evidence>
<dbReference type="Pfam" id="PF00577">
    <property type="entry name" value="Usher"/>
    <property type="match status" value="2"/>
</dbReference>
<dbReference type="Proteomes" id="UP000028702">
    <property type="component" value="Unassembled WGS sequence"/>
</dbReference>
<proteinExistence type="predicted"/>
<feature type="compositionally biased region" description="Basic residues" evidence="1">
    <location>
        <begin position="771"/>
        <end position="783"/>
    </location>
</feature>
<organism evidence="2 3">
    <name type="scientific">Tepidicaulis marinus</name>
    <dbReference type="NCBI Taxonomy" id="1333998"/>
    <lineage>
        <taxon>Bacteria</taxon>
        <taxon>Pseudomonadati</taxon>
        <taxon>Pseudomonadota</taxon>
        <taxon>Alphaproteobacteria</taxon>
        <taxon>Hyphomicrobiales</taxon>
        <taxon>Parvibaculaceae</taxon>
        <taxon>Tepidicaulis</taxon>
    </lineage>
</organism>
<sequence length="783" mass="83227">MLAGFLFASAGLASGLQRVPLRGALDAQLEDVTGSAPESGQEEKPQFHFLLPVIDGKARAAAAGVLVQGGMLYLPLELLRREGIAFKGAPLQRSGKAFVAVGQLTQMRASFDAEKGTLDLICIAGCEKRTQLSVQPSTARAALTEGAGAFFNYDVSADWREGEGSGGLLGEGVVFSGLTNARTVFTCAYGAARRCTRLETHATRDDPENLTRLTLGDTLTQPQFGEAPLRFGGIKWGTEFSLQPGFITFPTLDFAGDAQLPGAVDLFINGVRRFQGELPEGPFSLGDIPAVQGSGEVTVVLRDALGRERQITQAYYASPQLLRPGLGAYSLEAGLLREGFARRSNAYDTPFAAALYRRGLTANLTLEGRAQAASSFRSFGGGLSAALAGLGALDLSATLSRSRAGNGIRGVGFYEWRARPFSAAFSYETATPGFRRLGQDDAPPRATARGQFAVQGEGGHSLSLSFLDRDERGSAAGSFRSDFRSAGLTLSGPIGGATYRLSALRLLKPEKDFFFGAFLSFPLGGGSASLGADYDGEGWTSDLRYRQHALSIGEAGYSARLSRGATQREEAGIEYRSSVGDAALLVTRFDGTSALRLSARGAAVLAEGKAALAPPITGSFAIVDVDAGKDVRIYQDRRLVARTDSAGRAVLTSLRAYEENRLSIDPHDLPLRASFDALEKTVVPGARTGHLVAFEKTGQNGVVIYLARADGTPFPEGWQITRLDDGKTALPVGRGGRVFLEAGIGQEISFQTPEGRCRIAPQPQKKDGGRRFHRCAAQRRAGR</sequence>
<dbReference type="STRING" id="1333998.M2A_0866"/>
<name>A0A081B8J9_9HYPH</name>
<accession>A0A081B8J9</accession>
<dbReference type="eggNOG" id="COG3188">
    <property type="taxonomic scope" value="Bacteria"/>
</dbReference>
<reference evidence="2 3" key="1">
    <citation type="submission" date="2014-07" db="EMBL/GenBank/DDBJ databases">
        <title>Tepidicaulis marinum gen. nov., sp. nov., a novel marine bacterium denitrifying nitrate to nitrous oxide strictly under microaerobic conditions.</title>
        <authorList>
            <person name="Takeuchi M."/>
            <person name="Yamagishi T."/>
            <person name="Kamagata Y."/>
            <person name="Oshima K."/>
            <person name="Hattori M."/>
            <person name="Katayama T."/>
            <person name="Hanada S."/>
            <person name="Tamaki H."/>
            <person name="Marumo K."/>
            <person name="Maeda H."/>
            <person name="Nedachi M."/>
            <person name="Iwasaki W."/>
            <person name="Suwa Y."/>
            <person name="Sakata S."/>
        </authorList>
    </citation>
    <scope>NUCLEOTIDE SEQUENCE [LARGE SCALE GENOMIC DNA]</scope>
    <source>
        <strain evidence="2 3">MA2</strain>
    </source>
</reference>
<dbReference type="Gene3D" id="2.60.40.2610">
    <property type="entry name" value="Outer membrane usher protein FimD, plug domain"/>
    <property type="match status" value="1"/>
</dbReference>
<dbReference type="InterPro" id="IPR042186">
    <property type="entry name" value="FimD_plug_dom"/>
</dbReference>
<dbReference type="GO" id="GO:0009297">
    <property type="term" value="P:pilus assembly"/>
    <property type="evidence" value="ECO:0007669"/>
    <property type="project" value="InterPro"/>
</dbReference>
<evidence type="ECO:0000313" key="2">
    <source>
        <dbReference type="EMBL" id="GAK44367.1"/>
    </source>
</evidence>
<gene>
    <name evidence="2" type="ORF">M2A_0866</name>
</gene>
<dbReference type="RefSeq" id="WP_045443427.1">
    <property type="nucleotide sequence ID" value="NZ_BBIO01000003.1"/>
</dbReference>
<dbReference type="GO" id="GO:0009279">
    <property type="term" value="C:cell outer membrane"/>
    <property type="evidence" value="ECO:0007669"/>
    <property type="project" value="TreeGrafter"/>
</dbReference>
<dbReference type="PANTHER" id="PTHR30451:SF5">
    <property type="entry name" value="SLR0019 PROTEIN"/>
    <property type="match status" value="1"/>
</dbReference>
<keyword evidence="3" id="KW-1185">Reference proteome</keyword>
<dbReference type="InterPro" id="IPR000015">
    <property type="entry name" value="Fimb_usher"/>
</dbReference>
<dbReference type="Gene3D" id="2.60.40.3110">
    <property type="match status" value="1"/>
</dbReference>
<evidence type="ECO:0000313" key="3">
    <source>
        <dbReference type="Proteomes" id="UP000028702"/>
    </source>
</evidence>
<dbReference type="AlphaFoldDB" id="A0A081B8J9"/>
<protein>
    <submittedName>
        <fullName evidence="2">P pilus assembly protein, porin PapC</fullName>
    </submittedName>
</protein>
<dbReference type="PANTHER" id="PTHR30451">
    <property type="entry name" value="OUTER MEMBRANE USHER PROTEIN"/>
    <property type="match status" value="1"/>
</dbReference>
<comment type="caution">
    <text evidence="2">The sequence shown here is derived from an EMBL/GenBank/DDBJ whole genome shotgun (WGS) entry which is preliminary data.</text>
</comment>
<dbReference type="GO" id="GO:0015473">
    <property type="term" value="F:fimbrial usher porin activity"/>
    <property type="evidence" value="ECO:0007669"/>
    <property type="project" value="InterPro"/>
</dbReference>